<evidence type="ECO:0000256" key="1">
    <source>
        <dbReference type="SAM" id="MobiDB-lite"/>
    </source>
</evidence>
<evidence type="ECO:0000313" key="2">
    <source>
        <dbReference type="EMBL" id="EGW11728.1"/>
    </source>
</evidence>
<dbReference type="AlphaFoldDB" id="G3IJ46"/>
<feature type="compositionally biased region" description="Basic residues" evidence="1">
    <location>
        <begin position="44"/>
        <end position="54"/>
    </location>
</feature>
<organism evidence="2 3">
    <name type="scientific">Cricetulus griseus</name>
    <name type="common">Chinese hamster</name>
    <name type="synonym">Cricetulus barabensis griseus</name>
    <dbReference type="NCBI Taxonomy" id="10029"/>
    <lineage>
        <taxon>Eukaryota</taxon>
        <taxon>Metazoa</taxon>
        <taxon>Chordata</taxon>
        <taxon>Craniata</taxon>
        <taxon>Vertebrata</taxon>
        <taxon>Euteleostomi</taxon>
        <taxon>Mammalia</taxon>
        <taxon>Eutheria</taxon>
        <taxon>Euarchontoglires</taxon>
        <taxon>Glires</taxon>
        <taxon>Rodentia</taxon>
        <taxon>Myomorpha</taxon>
        <taxon>Muroidea</taxon>
        <taxon>Cricetidae</taxon>
        <taxon>Cricetinae</taxon>
        <taxon>Cricetulus</taxon>
    </lineage>
</organism>
<reference evidence="3" key="1">
    <citation type="journal article" date="2011" name="Nat. Biotechnol.">
        <title>The genomic sequence of the Chinese hamster ovary (CHO)-K1 cell line.</title>
        <authorList>
            <person name="Xu X."/>
            <person name="Nagarajan H."/>
            <person name="Lewis N.E."/>
            <person name="Pan S."/>
            <person name="Cai Z."/>
            <person name="Liu X."/>
            <person name="Chen W."/>
            <person name="Xie M."/>
            <person name="Wang W."/>
            <person name="Hammond S."/>
            <person name="Andersen M.R."/>
            <person name="Neff N."/>
            <person name="Passarelli B."/>
            <person name="Koh W."/>
            <person name="Fan H.C."/>
            <person name="Wang J."/>
            <person name="Gui Y."/>
            <person name="Lee K.H."/>
            <person name="Betenbaugh M.J."/>
            <person name="Quake S.R."/>
            <person name="Famili I."/>
            <person name="Palsson B.O."/>
            <person name="Wang J."/>
        </authorList>
    </citation>
    <scope>NUCLEOTIDE SEQUENCE [LARGE SCALE GENOMIC DNA]</scope>
    <source>
        <strain evidence="3">CHO K1 cell line</strain>
    </source>
</reference>
<sequence length="54" mass="5800">MRCKRDHVLTDTGTGTGTVRNPGPEEEGRHGQQGERAQGPCRPGRGRAARPAPH</sequence>
<feature type="region of interest" description="Disordered" evidence="1">
    <location>
        <begin position="1"/>
        <end position="54"/>
    </location>
</feature>
<dbReference type="EMBL" id="JH003195">
    <property type="protein sequence ID" value="EGW11728.1"/>
    <property type="molecule type" value="Genomic_DNA"/>
</dbReference>
<protein>
    <submittedName>
        <fullName evidence="2">Uncharacterized protein</fullName>
    </submittedName>
</protein>
<dbReference type="InParanoid" id="G3IJ46"/>
<evidence type="ECO:0000313" key="3">
    <source>
        <dbReference type="Proteomes" id="UP000001075"/>
    </source>
</evidence>
<proteinExistence type="predicted"/>
<dbReference type="Proteomes" id="UP000001075">
    <property type="component" value="Unassembled WGS sequence"/>
</dbReference>
<gene>
    <name evidence="2" type="ORF">I79_023877</name>
</gene>
<feature type="compositionally biased region" description="Low complexity" evidence="1">
    <location>
        <begin position="34"/>
        <end position="43"/>
    </location>
</feature>
<accession>G3IJ46</accession>
<name>G3IJ46_CRIGR</name>